<organism evidence="1 2">
    <name type="scientific">Sinomicrobium pectinilyticum</name>
    <dbReference type="NCBI Taxonomy" id="1084421"/>
    <lineage>
        <taxon>Bacteria</taxon>
        <taxon>Pseudomonadati</taxon>
        <taxon>Bacteroidota</taxon>
        <taxon>Flavobacteriia</taxon>
        <taxon>Flavobacteriales</taxon>
        <taxon>Flavobacteriaceae</taxon>
        <taxon>Sinomicrobium</taxon>
    </lineage>
</organism>
<keyword evidence="2" id="KW-1185">Reference proteome</keyword>
<evidence type="ECO:0000313" key="1">
    <source>
        <dbReference type="EMBL" id="RNL91701.1"/>
    </source>
</evidence>
<protein>
    <submittedName>
        <fullName evidence="1">Uncharacterized protein</fullName>
    </submittedName>
</protein>
<dbReference type="Proteomes" id="UP000267469">
    <property type="component" value="Unassembled WGS sequence"/>
</dbReference>
<sequence length="96" mass="11148">MDRHGKIRELRSLSAVFLQTRDKKMARLLIDNIYEKVKACPYPEHLLDGIENTFCEFTPAIGPYINKLPHMPPKKVKARTYESLAVIINLINFSEF</sequence>
<name>A0A3N0EV52_SINP1</name>
<proteinExistence type="predicted"/>
<gene>
    <name evidence="1" type="ORF">ED312_04060</name>
</gene>
<comment type="caution">
    <text evidence="1">The sequence shown here is derived from an EMBL/GenBank/DDBJ whole genome shotgun (WGS) entry which is preliminary data.</text>
</comment>
<accession>A0A3N0EV52</accession>
<dbReference type="EMBL" id="RJTM01000025">
    <property type="protein sequence ID" value="RNL91701.1"/>
    <property type="molecule type" value="Genomic_DNA"/>
</dbReference>
<reference evidence="1 2" key="1">
    <citation type="submission" date="2018-10" db="EMBL/GenBank/DDBJ databases">
        <title>Sinomicrobium pectinilyticum sp. nov., a pectinase-producing bacterium isolated from alkaline and saline soil, and emended description of the genus Sinomicrobium.</title>
        <authorList>
            <person name="Cheng B."/>
            <person name="Li C."/>
            <person name="Lai Q."/>
            <person name="Du M."/>
            <person name="Shao Z."/>
            <person name="Xu P."/>
            <person name="Yang C."/>
        </authorList>
    </citation>
    <scope>NUCLEOTIDE SEQUENCE [LARGE SCALE GENOMIC DNA]</scope>
    <source>
        <strain evidence="1 2">5DNS001</strain>
    </source>
</reference>
<dbReference type="AlphaFoldDB" id="A0A3N0EV52"/>
<evidence type="ECO:0000313" key="2">
    <source>
        <dbReference type="Proteomes" id="UP000267469"/>
    </source>
</evidence>